<evidence type="ECO:0008006" key="4">
    <source>
        <dbReference type="Google" id="ProtNLM"/>
    </source>
</evidence>
<keyword evidence="1" id="KW-1133">Transmembrane helix</keyword>
<feature type="transmembrane region" description="Helical" evidence="1">
    <location>
        <begin position="76"/>
        <end position="97"/>
    </location>
</feature>
<dbReference type="OrthoDB" id="6210861at2"/>
<organism evidence="2 3">
    <name type="scientific">Nitrosomonas eutropha</name>
    <dbReference type="NCBI Taxonomy" id="916"/>
    <lineage>
        <taxon>Bacteria</taxon>
        <taxon>Pseudomonadati</taxon>
        <taxon>Pseudomonadota</taxon>
        <taxon>Betaproteobacteria</taxon>
        <taxon>Nitrosomonadales</taxon>
        <taxon>Nitrosomonadaceae</taxon>
        <taxon>Nitrosomonas</taxon>
    </lineage>
</organism>
<keyword evidence="1" id="KW-0472">Membrane</keyword>
<name>A0A1I7G6Y5_9PROT</name>
<evidence type="ECO:0000256" key="1">
    <source>
        <dbReference type="SAM" id="Phobius"/>
    </source>
</evidence>
<accession>A0A1I7G6Y5</accession>
<feature type="transmembrane region" description="Helical" evidence="1">
    <location>
        <begin position="190"/>
        <end position="208"/>
    </location>
</feature>
<evidence type="ECO:0000313" key="2">
    <source>
        <dbReference type="EMBL" id="SFU44111.1"/>
    </source>
</evidence>
<dbReference type="RefSeq" id="WP_074927251.1">
    <property type="nucleotide sequence ID" value="NZ_FPBL01000002.1"/>
</dbReference>
<keyword evidence="1" id="KW-0812">Transmembrane</keyword>
<evidence type="ECO:0000313" key="3">
    <source>
        <dbReference type="Proteomes" id="UP000183926"/>
    </source>
</evidence>
<dbReference type="EMBL" id="FPBL01000002">
    <property type="protein sequence ID" value="SFU44111.1"/>
    <property type="molecule type" value="Genomic_DNA"/>
</dbReference>
<dbReference type="AlphaFoldDB" id="A0A1I7G6Y5"/>
<proteinExistence type="predicted"/>
<gene>
    <name evidence="2" type="ORF">SAMN05216339_102250</name>
</gene>
<dbReference type="InterPro" id="IPR021296">
    <property type="entry name" value="DUF2868"/>
</dbReference>
<feature type="transmembrane region" description="Helical" evidence="1">
    <location>
        <begin position="270"/>
        <end position="294"/>
    </location>
</feature>
<feature type="transmembrane region" description="Helical" evidence="1">
    <location>
        <begin position="109"/>
        <end position="134"/>
    </location>
</feature>
<dbReference type="Proteomes" id="UP000183926">
    <property type="component" value="Unassembled WGS sequence"/>
</dbReference>
<protein>
    <recommendedName>
        <fullName evidence="4">DUF2868 domain-containing protein</fullName>
    </recommendedName>
</protein>
<reference evidence="2 3" key="1">
    <citation type="submission" date="2016-10" db="EMBL/GenBank/DDBJ databases">
        <authorList>
            <person name="de Groot N.N."/>
        </authorList>
    </citation>
    <scope>NUCLEOTIDE SEQUENCE [LARGE SCALE GENOMIC DNA]</scope>
    <source>
        <strain evidence="2 3">Nm24</strain>
    </source>
</reference>
<sequence length="463" mass="52097">MAFKNHDFSDLVRLEQLRHIETGQAKTLSYAGVANMESYPVAGFSYAAFLERLLNRAHHLIHDNHLDDILQQPEKLFVRAGRIILVLATILGGLAAINATSDSSTLNIYWLLVVLLGFNFFSMLLWSAGITLGIQGLSSGIAAQLARWLPFQFKKKERDSIGMLAAHAWWETCLFGRVGKWRISMLTHQFWLIYLLAGMGTLILLMLAKQYDFVWGTTLLPENSLPELTRLLAVPMELIGLASPDNQQIAASRIGAGMQDASIRNAWAEFLVGALIVYGVLPRIVLVLFTFLMLKLSEYRYKLDLYLPYYVTLRQSLIANEFMASVIDRDPGVAQEQPVQIAREGHNRHLPEEALVIGIELDNHIIWPKGMVCQENVTDQETFMRTVEMIKKSRYSLLIGVAAHRLPDRGVQRIIKKLTALASGQIWLVLLQNNAAIPITESRKQAWFRLAQASAIPAEHVLS</sequence>
<dbReference type="Pfam" id="PF11067">
    <property type="entry name" value="DUF2868"/>
    <property type="match status" value="1"/>
</dbReference>